<dbReference type="PROSITE" id="PS51832">
    <property type="entry name" value="HD_GYP"/>
    <property type="match status" value="1"/>
</dbReference>
<protein>
    <submittedName>
        <fullName evidence="3">HD domain-containing protein</fullName>
    </submittedName>
</protein>
<evidence type="ECO:0000313" key="3">
    <source>
        <dbReference type="EMBL" id="MDO7908259.1"/>
    </source>
</evidence>
<dbReference type="Gene3D" id="1.10.3210.10">
    <property type="entry name" value="Hypothetical protein af1432"/>
    <property type="match status" value="1"/>
</dbReference>
<dbReference type="InterPro" id="IPR006674">
    <property type="entry name" value="HD_domain"/>
</dbReference>
<dbReference type="SUPFAM" id="SSF109604">
    <property type="entry name" value="HD-domain/PDEase-like"/>
    <property type="match status" value="1"/>
</dbReference>
<dbReference type="CDD" id="cd00077">
    <property type="entry name" value="HDc"/>
    <property type="match status" value="1"/>
</dbReference>
<proteinExistence type="predicted"/>
<dbReference type="PROSITE" id="PS51831">
    <property type="entry name" value="HD"/>
    <property type="match status" value="1"/>
</dbReference>
<dbReference type="RefSeq" id="WP_305025480.1">
    <property type="nucleotide sequence ID" value="NZ_JAUQTB010000014.1"/>
</dbReference>
<dbReference type="SMART" id="SM00471">
    <property type="entry name" value="HDc"/>
    <property type="match status" value="1"/>
</dbReference>
<accession>A0ABT9CI10</accession>
<reference evidence="3 4" key="1">
    <citation type="submission" date="2023-07" db="EMBL/GenBank/DDBJ databases">
        <title>Paenibacillus sp. JX-17 nov. isolated from soil.</title>
        <authorList>
            <person name="Wan Y."/>
            <person name="Liu B."/>
        </authorList>
    </citation>
    <scope>NUCLEOTIDE SEQUENCE [LARGE SCALE GENOMIC DNA]</scope>
    <source>
        <strain evidence="3 4">JX-17</strain>
    </source>
</reference>
<sequence length="342" mass="37841">MKYISVDNVEPGQHLGKSVYSSNGTVLLSEGVQLTVFMINTLNRIGVTMLYIKDPDFADVDTTDILDEATKQAVFKEMNDTFEAVRSGKDWSTKKISVSADRILSDVLANPELLVQLTDIRTADNQQYVHATNVCLISILIGMNMGLNMFQLKDLAIGAMLHDVGKVGLDSLDEALGGLKGHHTWRGFEVLKSKREFNLLIAHVALQHHERLDGKGLPRALDAHEIHQFARIVAVADTFDNLITGRNGKGLLPHEACEEMMAMSEKQLDRDVLIQFNRIISVYPNGTSVRLSTRETGVVVRQHRGLPGRPVVRVIHGSGDDMEVQEVDLAVHTTVFIEAVLA</sequence>
<gene>
    <name evidence="3" type="ORF">Q5741_17800</name>
</gene>
<organism evidence="3 4">
    <name type="scientific">Paenibacillus lacisoli</name>
    <dbReference type="NCBI Taxonomy" id="3064525"/>
    <lineage>
        <taxon>Bacteria</taxon>
        <taxon>Bacillati</taxon>
        <taxon>Bacillota</taxon>
        <taxon>Bacilli</taxon>
        <taxon>Bacillales</taxon>
        <taxon>Paenibacillaceae</taxon>
        <taxon>Paenibacillus</taxon>
    </lineage>
</organism>
<dbReference type="PANTHER" id="PTHR43155">
    <property type="entry name" value="CYCLIC DI-GMP PHOSPHODIESTERASE PA4108-RELATED"/>
    <property type="match status" value="1"/>
</dbReference>
<evidence type="ECO:0000313" key="4">
    <source>
        <dbReference type="Proteomes" id="UP001240171"/>
    </source>
</evidence>
<dbReference type="InterPro" id="IPR037522">
    <property type="entry name" value="HD_GYP_dom"/>
</dbReference>
<dbReference type="EMBL" id="JAUQTB010000014">
    <property type="protein sequence ID" value="MDO7908259.1"/>
    <property type="molecule type" value="Genomic_DNA"/>
</dbReference>
<feature type="domain" description="HD-GYP" evidence="2">
    <location>
        <begin position="105"/>
        <end position="293"/>
    </location>
</feature>
<evidence type="ECO:0000259" key="1">
    <source>
        <dbReference type="PROSITE" id="PS51831"/>
    </source>
</evidence>
<dbReference type="Pfam" id="PF13487">
    <property type="entry name" value="HD_5"/>
    <property type="match status" value="1"/>
</dbReference>
<comment type="caution">
    <text evidence="3">The sequence shown here is derived from an EMBL/GenBank/DDBJ whole genome shotgun (WGS) entry which is preliminary data.</text>
</comment>
<dbReference type="PANTHER" id="PTHR43155:SF2">
    <property type="entry name" value="CYCLIC DI-GMP PHOSPHODIESTERASE PA4108"/>
    <property type="match status" value="1"/>
</dbReference>
<dbReference type="Proteomes" id="UP001240171">
    <property type="component" value="Unassembled WGS sequence"/>
</dbReference>
<evidence type="ECO:0000259" key="2">
    <source>
        <dbReference type="PROSITE" id="PS51832"/>
    </source>
</evidence>
<name>A0ABT9CI10_9BACL</name>
<keyword evidence="4" id="KW-1185">Reference proteome</keyword>
<feature type="domain" description="HD" evidence="1">
    <location>
        <begin position="127"/>
        <end position="242"/>
    </location>
</feature>
<dbReference type="InterPro" id="IPR003607">
    <property type="entry name" value="HD/PDEase_dom"/>
</dbReference>